<organism evidence="1 2">
    <name type="scientific">Anabarilius grahami</name>
    <name type="common">Kanglang fish</name>
    <name type="synonym">Barilius grahami</name>
    <dbReference type="NCBI Taxonomy" id="495550"/>
    <lineage>
        <taxon>Eukaryota</taxon>
        <taxon>Metazoa</taxon>
        <taxon>Chordata</taxon>
        <taxon>Craniata</taxon>
        <taxon>Vertebrata</taxon>
        <taxon>Euteleostomi</taxon>
        <taxon>Actinopterygii</taxon>
        <taxon>Neopterygii</taxon>
        <taxon>Teleostei</taxon>
        <taxon>Ostariophysi</taxon>
        <taxon>Cypriniformes</taxon>
        <taxon>Xenocyprididae</taxon>
        <taxon>Xenocypridinae</taxon>
        <taxon>Xenocypridinae incertae sedis</taxon>
        <taxon>Anabarilius</taxon>
    </lineage>
</organism>
<dbReference type="EMBL" id="RJVU01059333">
    <property type="protein sequence ID" value="ROJ78740.1"/>
    <property type="molecule type" value="Genomic_DNA"/>
</dbReference>
<dbReference type="Proteomes" id="UP000281406">
    <property type="component" value="Unassembled WGS sequence"/>
</dbReference>
<name>A0A3N0XVJ1_ANAGA</name>
<comment type="caution">
    <text evidence="1">The sequence shown here is derived from an EMBL/GenBank/DDBJ whole genome shotgun (WGS) entry which is preliminary data.</text>
</comment>
<dbReference type="AlphaFoldDB" id="A0A3N0XVJ1"/>
<evidence type="ECO:0000313" key="1">
    <source>
        <dbReference type="EMBL" id="ROJ78740.1"/>
    </source>
</evidence>
<reference evidence="1 2" key="1">
    <citation type="submission" date="2018-10" db="EMBL/GenBank/DDBJ databases">
        <title>Genome assembly for a Yunnan-Guizhou Plateau 3E fish, Anabarilius grahami (Regan), and its evolutionary and genetic applications.</title>
        <authorList>
            <person name="Jiang W."/>
        </authorList>
    </citation>
    <scope>NUCLEOTIDE SEQUENCE [LARGE SCALE GENOMIC DNA]</scope>
    <source>
        <strain evidence="1">AG-KIZ</strain>
        <tissue evidence="1">Muscle</tissue>
    </source>
</reference>
<keyword evidence="2" id="KW-1185">Reference proteome</keyword>
<accession>A0A3N0XVJ1</accession>
<gene>
    <name evidence="1" type="ORF">DPX16_15265</name>
</gene>
<protein>
    <submittedName>
        <fullName evidence="1">Uncharacterized protein</fullName>
    </submittedName>
</protein>
<sequence length="126" mass="14549">MFLCERVLSADCRVKEFGTPSQESYRSVQREFSTHGIGRAESLARLNDKRTPGRKLEFLPVVARVGLGVLASEWLLKQAGAHVMKPGARWRYQVEKEWSWGWQIVAEDPEKIWPHHQIGRVEFETS</sequence>
<proteinExistence type="predicted"/>
<evidence type="ECO:0000313" key="2">
    <source>
        <dbReference type="Proteomes" id="UP000281406"/>
    </source>
</evidence>